<gene>
    <name evidence="1" type="ORF">Q31a_20740</name>
</gene>
<evidence type="ECO:0000313" key="1">
    <source>
        <dbReference type="EMBL" id="QDV23769.1"/>
    </source>
</evidence>
<dbReference type="GO" id="GO:0006313">
    <property type="term" value="P:DNA transposition"/>
    <property type="evidence" value="ECO:0007669"/>
    <property type="project" value="InterPro"/>
</dbReference>
<dbReference type="EMBL" id="CP036298">
    <property type="protein sequence ID" value="QDV23769.1"/>
    <property type="molecule type" value="Genomic_DNA"/>
</dbReference>
<keyword evidence="2" id="KW-1185">Reference proteome</keyword>
<reference evidence="1 2" key="1">
    <citation type="submission" date="2019-02" db="EMBL/GenBank/DDBJ databases">
        <title>Deep-cultivation of Planctomycetes and their phenomic and genomic characterization uncovers novel biology.</title>
        <authorList>
            <person name="Wiegand S."/>
            <person name="Jogler M."/>
            <person name="Boedeker C."/>
            <person name="Pinto D."/>
            <person name="Vollmers J."/>
            <person name="Rivas-Marin E."/>
            <person name="Kohn T."/>
            <person name="Peeters S.H."/>
            <person name="Heuer A."/>
            <person name="Rast P."/>
            <person name="Oberbeckmann S."/>
            <person name="Bunk B."/>
            <person name="Jeske O."/>
            <person name="Meyerdierks A."/>
            <person name="Storesund J.E."/>
            <person name="Kallscheuer N."/>
            <person name="Luecker S."/>
            <person name="Lage O.M."/>
            <person name="Pohl T."/>
            <person name="Merkel B.J."/>
            <person name="Hornburger P."/>
            <person name="Mueller R.-W."/>
            <person name="Bruemmer F."/>
            <person name="Labrenz M."/>
            <person name="Spormann A.M."/>
            <person name="Op den Camp H."/>
            <person name="Overmann J."/>
            <person name="Amann R."/>
            <person name="Jetten M.S.M."/>
            <person name="Mascher T."/>
            <person name="Medema M.H."/>
            <person name="Devos D.P."/>
            <person name="Kaster A.-K."/>
            <person name="Ovreas L."/>
            <person name="Rohde M."/>
            <person name="Galperin M.Y."/>
            <person name="Jogler C."/>
        </authorList>
    </citation>
    <scope>NUCLEOTIDE SEQUENCE [LARGE SCALE GENOMIC DNA]</scope>
    <source>
        <strain evidence="1 2">Q31a</strain>
    </source>
</reference>
<dbReference type="Gene3D" id="3.30.70.1290">
    <property type="entry name" value="Transposase IS200-like"/>
    <property type="match status" value="1"/>
</dbReference>
<evidence type="ECO:0000313" key="2">
    <source>
        <dbReference type="Proteomes" id="UP000318017"/>
    </source>
</evidence>
<organism evidence="1 2">
    <name type="scientific">Aureliella helgolandensis</name>
    <dbReference type="NCBI Taxonomy" id="2527968"/>
    <lineage>
        <taxon>Bacteria</taxon>
        <taxon>Pseudomonadati</taxon>
        <taxon>Planctomycetota</taxon>
        <taxon>Planctomycetia</taxon>
        <taxon>Pirellulales</taxon>
        <taxon>Pirellulaceae</taxon>
        <taxon>Aureliella</taxon>
    </lineage>
</organism>
<dbReference type="GO" id="GO:0004803">
    <property type="term" value="F:transposase activity"/>
    <property type="evidence" value="ECO:0007669"/>
    <property type="project" value="InterPro"/>
</dbReference>
<dbReference type="InterPro" id="IPR036515">
    <property type="entry name" value="Transposase_17_sf"/>
</dbReference>
<dbReference type="KEGG" id="ahel:Q31a_20740"/>
<dbReference type="Proteomes" id="UP000318017">
    <property type="component" value="Chromosome"/>
</dbReference>
<sequence>MEPIYTAENTYAAYQLNWSLALFGKSELPDPALWLDSLRGATEKDRVRVLSYHRRSTNVLQFLISTLPHTSPAEIVRVVKGRLQYLVRDCLPHAFRRNYHVQSTGAATSKVLDRYVAGQTAKHPMADASVQTCLEAIQFEDVTIDVSRPVVGTYGQYLNALQIVVENAGAWHEIRETQLRRVRDMIVRTAGKKKWRLSRIGLLSNHVHVLLSASVTESPQSIALSLMNNIAFVYGMKPVLKYSYYAGTFGSYNRGAMGLHER</sequence>
<accession>A0A518G5D4</accession>
<dbReference type="OrthoDB" id="254151at2"/>
<dbReference type="GO" id="GO:0003677">
    <property type="term" value="F:DNA binding"/>
    <property type="evidence" value="ECO:0007669"/>
    <property type="project" value="InterPro"/>
</dbReference>
<protein>
    <submittedName>
        <fullName evidence="1">Transposase IS200 like protein</fullName>
    </submittedName>
</protein>
<dbReference type="SUPFAM" id="SSF143422">
    <property type="entry name" value="Transposase IS200-like"/>
    <property type="match status" value="1"/>
</dbReference>
<name>A0A518G5D4_9BACT</name>
<proteinExistence type="predicted"/>
<dbReference type="RefSeq" id="WP_145076933.1">
    <property type="nucleotide sequence ID" value="NZ_CP036298.1"/>
</dbReference>
<dbReference type="AlphaFoldDB" id="A0A518G5D4"/>